<evidence type="ECO:0000313" key="2">
    <source>
        <dbReference type="EMBL" id="SOS58309.1"/>
    </source>
</evidence>
<feature type="transmembrane region" description="Helical" evidence="1">
    <location>
        <begin position="134"/>
        <end position="153"/>
    </location>
</feature>
<gene>
    <name evidence="2" type="ORF">TNO010_120113</name>
</gene>
<evidence type="ECO:0000313" key="3">
    <source>
        <dbReference type="Proteomes" id="UP000490060"/>
    </source>
</evidence>
<sequence length="337" mass="38077">MYKQQQRTLLQKTLLFFKGMTMGGANKVPGVSGGMVAFVMGFYEELIFSFQRINGKAFKLLFNGRFKSFANYTNLQFLALVMLGSMCSYFTISLVLDYFLKNNEGYVWSWFFGMILGSIYYLSKDFNDWKLKNIIALIIGVSIGVFISFLTPAKENDNLWFVFICGIIGVSGMTLPGLSGSFILILLGNYVLLLVDSVNVFAGIVTSLLSGNFEVLKDPIKIRYLKIISVFTIGSVFGLVSISHVLGYVLKRWHQLVTALIIGFITGSLGIVWPWKKTLFKVNEQGFLLDKKGHKIVENYQRFIPDLALQETWVSIGFILFGIALILIIDYYGRKRS</sequence>
<proteinExistence type="predicted"/>
<evidence type="ECO:0008006" key="4">
    <source>
        <dbReference type="Google" id="ProtNLM"/>
    </source>
</evidence>
<organism evidence="2 3">
    <name type="scientific">Tenacibaculum finnmarkense genomovar ulcerans</name>
    <dbReference type="NCBI Taxonomy" id="2781388"/>
    <lineage>
        <taxon>Bacteria</taxon>
        <taxon>Pseudomonadati</taxon>
        <taxon>Bacteroidota</taxon>
        <taxon>Flavobacteriia</taxon>
        <taxon>Flavobacteriales</taxon>
        <taxon>Flavobacteriaceae</taxon>
        <taxon>Tenacibaculum</taxon>
        <taxon>Tenacibaculum finnmarkense</taxon>
    </lineage>
</organism>
<dbReference type="InterPro" id="IPR007163">
    <property type="entry name" value="VCA0040-like"/>
</dbReference>
<feature type="transmembrane region" description="Helical" evidence="1">
    <location>
        <begin position="75"/>
        <end position="99"/>
    </location>
</feature>
<feature type="transmembrane region" description="Helical" evidence="1">
    <location>
        <begin position="105"/>
        <end position="122"/>
    </location>
</feature>
<name>A0A2I2LDI0_9FLAO</name>
<dbReference type="AlphaFoldDB" id="A0A2I2LDI0"/>
<dbReference type="GeneID" id="86818498"/>
<feature type="transmembrane region" description="Helical" evidence="1">
    <location>
        <begin position="182"/>
        <end position="204"/>
    </location>
</feature>
<feature type="transmembrane region" description="Helical" evidence="1">
    <location>
        <begin position="159"/>
        <end position="175"/>
    </location>
</feature>
<dbReference type="PANTHER" id="PTHR37308">
    <property type="entry name" value="INTEGRAL MEMBRANE PROTEIN"/>
    <property type="match status" value="1"/>
</dbReference>
<dbReference type="PANTHER" id="PTHR37308:SF1">
    <property type="entry name" value="POLYPRENYL-PHOSPHATE TRANSPORTER"/>
    <property type="match status" value="1"/>
</dbReference>
<feature type="transmembrane region" description="Helical" evidence="1">
    <location>
        <begin position="313"/>
        <end position="333"/>
    </location>
</feature>
<keyword evidence="1" id="KW-0472">Membrane</keyword>
<protein>
    <recommendedName>
        <fullName evidence="4">DUF368 domain-containing protein</fullName>
    </recommendedName>
</protein>
<accession>A0A2I2LDI0</accession>
<feature type="transmembrane region" description="Helical" evidence="1">
    <location>
        <begin position="224"/>
        <end position="249"/>
    </location>
</feature>
<dbReference type="EMBL" id="OENE01000004">
    <property type="protein sequence ID" value="SOS58309.1"/>
    <property type="molecule type" value="Genomic_DNA"/>
</dbReference>
<reference evidence="2 3" key="1">
    <citation type="submission" date="2017-11" db="EMBL/GenBank/DDBJ databases">
        <authorList>
            <person name="Duchaud E."/>
        </authorList>
    </citation>
    <scope>NUCLEOTIDE SEQUENCE [LARGE SCALE GENOMIC DNA]</scope>
    <source>
        <strain evidence="2 3">TNO010</strain>
    </source>
</reference>
<dbReference type="Proteomes" id="UP000490060">
    <property type="component" value="Unassembled WGS sequence"/>
</dbReference>
<dbReference type="Pfam" id="PF04018">
    <property type="entry name" value="VCA0040-like"/>
    <property type="match status" value="1"/>
</dbReference>
<keyword evidence="1" id="KW-0812">Transmembrane</keyword>
<evidence type="ECO:0000256" key="1">
    <source>
        <dbReference type="SAM" id="Phobius"/>
    </source>
</evidence>
<dbReference type="RefSeq" id="WP_058884727.1">
    <property type="nucleotide sequence ID" value="NZ_JAFMUG010000009.1"/>
</dbReference>
<keyword evidence="1" id="KW-1133">Transmembrane helix</keyword>
<feature type="transmembrane region" description="Helical" evidence="1">
    <location>
        <begin position="256"/>
        <end position="275"/>
    </location>
</feature>